<keyword evidence="4 6" id="KW-1133">Transmembrane helix</keyword>
<evidence type="ECO:0000256" key="3">
    <source>
        <dbReference type="ARBA" id="ARBA00022692"/>
    </source>
</evidence>
<dbReference type="PRINTS" id="PR00885">
    <property type="entry name" value="BCTERIALGSPH"/>
</dbReference>
<evidence type="ECO:0000313" key="8">
    <source>
        <dbReference type="Proteomes" id="UP000177090"/>
    </source>
</evidence>
<evidence type="ECO:0000256" key="2">
    <source>
        <dbReference type="ARBA" id="ARBA00022481"/>
    </source>
</evidence>
<dbReference type="GO" id="GO:0016020">
    <property type="term" value="C:membrane"/>
    <property type="evidence" value="ECO:0007669"/>
    <property type="project" value="UniProtKB-SubCell"/>
</dbReference>
<keyword evidence="3 6" id="KW-0812">Transmembrane</keyword>
<dbReference type="NCBIfam" id="TIGR02532">
    <property type="entry name" value="IV_pilin_GFxxxE"/>
    <property type="match status" value="1"/>
</dbReference>
<dbReference type="Proteomes" id="UP000177090">
    <property type="component" value="Unassembled WGS sequence"/>
</dbReference>
<evidence type="ECO:0000256" key="5">
    <source>
        <dbReference type="ARBA" id="ARBA00023136"/>
    </source>
</evidence>
<proteinExistence type="predicted"/>
<dbReference type="Pfam" id="PF07963">
    <property type="entry name" value="N_methyl"/>
    <property type="match status" value="1"/>
</dbReference>
<dbReference type="AlphaFoldDB" id="A0A1G2QKB8"/>
<dbReference type="GO" id="GO:0015627">
    <property type="term" value="C:type II protein secretion system complex"/>
    <property type="evidence" value="ECO:0007669"/>
    <property type="project" value="InterPro"/>
</dbReference>
<dbReference type="EMBL" id="MHTL01000012">
    <property type="protein sequence ID" value="OHA60529.1"/>
    <property type="molecule type" value="Genomic_DNA"/>
</dbReference>
<dbReference type="STRING" id="1802440.A2569_02030"/>
<dbReference type="InterPro" id="IPR045584">
    <property type="entry name" value="Pilin-like"/>
</dbReference>
<dbReference type="SUPFAM" id="SSF54523">
    <property type="entry name" value="Pili subunits"/>
    <property type="match status" value="1"/>
</dbReference>
<keyword evidence="5 6" id="KW-0472">Membrane</keyword>
<evidence type="ECO:0008006" key="9">
    <source>
        <dbReference type="Google" id="ProtNLM"/>
    </source>
</evidence>
<protein>
    <recommendedName>
        <fullName evidence="9">Type II secretion system protein GspH</fullName>
    </recommendedName>
</protein>
<evidence type="ECO:0000313" key="7">
    <source>
        <dbReference type="EMBL" id="OHA60529.1"/>
    </source>
</evidence>
<dbReference type="InterPro" id="IPR002416">
    <property type="entry name" value="T2SS_protein-GspH"/>
</dbReference>
<evidence type="ECO:0000256" key="4">
    <source>
        <dbReference type="ARBA" id="ARBA00022989"/>
    </source>
</evidence>
<reference evidence="7 8" key="1">
    <citation type="journal article" date="2016" name="Nat. Commun.">
        <title>Thousands of microbial genomes shed light on interconnected biogeochemical processes in an aquifer system.</title>
        <authorList>
            <person name="Anantharaman K."/>
            <person name="Brown C.T."/>
            <person name="Hug L.A."/>
            <person name="Sharon I."/>
            <person name="Castelle C.J."/>
            <person name="Probst A.J."/>
            <person name="Thomas B.C."/>
            <person name="Singh A."/>
            <person name="Wilkins M.J."/>
            <person name="Karaoz U."/>
            <person name="Brodie E.L."/>
            <person name="Williams K.H."/>
            <person name="Hubbard S.S."/>
            <person name="Banfield J.F."/>
        </authorList>
    </citation>
    <scope>NUCLEOTIDE SEQUENCE [LARGE SCALE GENOMIC DNA]</scope>
</reference>
<gene>
    <name evidence="7" type="ORF">A2569_02030</name>
</gene>
<sequence>MHSTKQKGFTLIEMLVVTVIIIIITSIVVSSLPDFRSQKELELTAQQVLAGLKEMQVSGISGRSQGITENDIITMTSVPVVGINISKLANNYTLFRDIANNPDSQDGVYTGGLENIEPTKDLPSRVRITKICRKKIISGESCHSGTDTYLAQVNITFQSPHIEAMIRSGDQSDNPPDEEYVKITFTAQGGRQKILAVWSSGRMELQ</sequence>
<comment type="subcellular location">
    <subcellularLocation>
        <location evidence="1">Membrane</location>
        <topology evidence="1">Single-pass membrane protein</topology>
    </subcellularLocation>
</comment>
<evidence type="ECO:0000256" key="6">
    <source>
        <dbReference type="SAM" id="Phobius"/>
    </source>
</evidence>
<evidence type="ECO:0000256" key="1">
    <source>
        <dbReference type="ARBA" id="ARBA00004167"/>
    </source>
</evidence>
<dbReference type="GO" id="GO:0015628">
    <property type="term" value="P:protein secretion by the type II secretion system"/>
    <property type="evidence" value="ECO:0007669"/>
    <property type="project" value="InterPro"/>
</dbReference>
<name>A0A1G2QKB8_9BACT</name>
<dbReference type="PROSITE" id="PS00409">
    <property type="entry name" value="PROKAR_NTER_METHYL"/>
    <property type="match status" value="1"/>
</dbReference>
<comment type="caution">
    <text evidence="7">The sequence shown here is derived from an EMBL/GenBank/DDBJ whole genome shotgun (WGS) entry which is preliminary data.</text>
</comment>
<dbReference type="Gene3D" id="3.30.700.10">
    <property type="entry name" value="Glycoprotein, Type 4 Pilin"/>
    <property type="match status" value="1"/>
</dbReference>
<accession>A0A1G2QKB8</accession>
<feature type="transmembrane region" description="Helical" evidence="6">
    <location>
        <begin position="12"/>
        <end position="32"/>
    </location>
</feature>
<dbReference type="InterPro" id="IPR012902">
    <property type="entry name" value="N_methyl_site"/>
</dbReference>
<keyword evidence="2" id="KW-0488">Methylation</keyword>
<organism evidence="7 8">
    <name type="scientific">Candidatus Vogelbacteria bacterium RIFOXYD1_FULL_51_18</name>
    <dbReference type="NCBI Taxonomy" id="1802440"/>
    <lineage>
        <taxon>Bacteria</taxon>
        <taxon>Candidatus Vogeliibacteriota</taxon>
    </lineage>
</organism>